<dbReference type="Proteomes" id="UP000553193">
    <property type="component" value="Unassembled WGS sequence"/>
</dbReference>
<name>A0A840A7V2_9PROT</name>
<comment type="caution">
    <text evidence="3">The sequence shown here is derived from an EMBL/GenBank/DDBJ whole genome shotgun (WGS) entry which is preliminary data.</text>
</comment>
<evidence type="ECO:0000256" key="1">
    <source>
        <dbReference type="SAM" id="MobiDB-lite"/>
    </source>
</evidence>
<dbReference type="EMBL" id="JACIDJ010000001">
    <property type="protein sequence ID" value="MBB3897187.1"/>
    <property type="molecule type" value="Genomic_DNA"/>
</dbReference>
<evidence type="ECO:0000313" key="4">
    <source>
        <dbReference type="Proteomes" id="UP000553193"/>
    </source>
</evidence>
<accession>A0A840A7V2</accession>
<feature type="region of interest" description="Disordered" evidence="1">
    <location>
        <begin position="183"/>
        <end position="202"/>
    </location>
</feature>
<proteinExistence type="predicted"/>
<protein>
    <recommendedName>
        <fullName evidence="2">DUF4145 domain-containing protein</fullName>
    </recommendedName>
</protein>
<dbReference type="AlphaFoldDB" id="A0A840A7V2"/>
<evidence type="ECO:0000259" key="2">
    <source>
        <dbReference type="Pfam" id="PF13643"/>
    </source>
</evidence>
<sequence>MICDNEKCAEAVTVSGRTSVDVDFNHEGHPFLSTYYKILFAFPSPVPISMPIHTPDGVKSALIAAAGLLWATPDAAMNKLRQAVEAFLSAEKIPSTTTKKPRGRVRLSLHCRITRYGETPKGLPLASALLAAKWLGNAGSHDDGSASVTRDDVLLAFQVVEHVLDERYSDRRQKLLQQITAVNKKKGPVRPTRRKTRVKPPF</sequence>
<reference evidence="3 4" key="1">
    <citation type="submission" date="2020-08" db="EMBL/GenBank/DDBJ databases">
        <title>Genomic Encyclopedia of Type Strains, Phase IV (KMG-IV): sequencing the most valuable type-strain genomes for metagenomic binning, comparative biology and taxonomic classification.</title>
        <authorList>
            <person name="Goeker M."/>
        </authorList>
    </citation>
    <scope>NUCLEOTIDE SEQUENCE [LARGE SCALE GENOMIC DNA]</scope>
    <source>
        <strain evidence="3 4">DSM 19979</strain>
    </source>
</reference>
<evidence type="ECO:0000313" key="3">
    <source>
        <dbReference type="EMBL" id="MBB3897187.1"/>
    </source>
</evidence>
<dbReference type="InterPro" id="IPR025285">
    <property type="entry name" value="DUF4145"/>
</dbReference>
<dbReference type="Pfam" id="PF13643">
    <property type="entry name" value="DUF4145"/>
    <property type="match status" value="1"/>
</dbReference>
<dbReference type="RefSeq" id="WP_184382122.1">
    <property type="nucleotide sequence ID" value="NZ_JACIDJ010000001.1"/>
</dbReference>
<gene>
    <name evidence="3" type="ORF">GGQ83_000613</name>
</gene>
<organism evidence="3 4">
    <name type="scientific">Roseococcus suduntuyensis</name>
    <dbReference type="NCBI Taxonomy" id="455361"/>
    <lineage>
        <taxon>Bacteria</taxon>
        <taxon>Pseudomonadati</taxon>
        <taxon>Pseudomonadota</taxon>
        <taxon>Alphaproteobacteria</taxon>
        <taxon>Acetobacterales</taxon>
        <taxon>Roseomonadaceae</taxon>
        <taxon>Roseococcus</taxon>
    </lineage>
</organism>
<feature type="domain" description="DUF4145" evidence="2">
    <location>
        <begin position="65"/>
        <end position="161"/>
    </location>
</feature>
<keyword evidence="4" id="KW-1185">Reference proteome</keyword>